<name>A0A852TM02_9BACI</name>
<dbReference type="Proteomes" id="UP000548423">
    <property type="component" value="Unassembled WGS sequence"/>
</dbReference>
<dbReference type="SMART" id="SM00342">
    <property type="entry name" value="HTH_ARAC"/>
    <property type="match status" value="1"/>
</dbReference>
<evidence type="ECO:0000256" key="2">
    <source>
        <dbReference type="ARBA" id="ARBA00022490"/>
    </source>
</evidence>
<feature type="modified residue" description="4-aspartylphosphate" evidence="8">
    <location>
        <position position="54"/>
    </location>
</feature>
<dbReference type="PRINTS" id="PR00032">
    <property type="entry name" value="HTHARAC"/>
</dbReference>
<proteinExistence type="predicted"/>
<evidence type="ECO:0000259" key="9">
    <source>
        <dbReference type="PROSITE" id="PS01124"/>
    </source>
</evidence>
<organism evidence="11 12">
    <name type="scientific">Neobacillus niacini</name>
    <dbReference type="NCBI Taxonomy" id="86668"/>
    <lineage>
        <taxon>Bacteria</taxon>
        <taxon>Bacillati</taxon>
        <taxon>Bacillota</taxon>
        <taxon>Bacilli</taxon>
        <taxon>Bacillales</taxon>
        <taxon>Bacillaceae</taxon>
        <taxon>Neobacillus</taxon>
    </lineage>
</organism>
<dbReference type="Gene3D" id="3.40.50.2300">
    <property type="match status" value="1"/>
</dbReference>
<gene>
    <name evidence="11" type="ORF">F4694_004907</name>
</gene>
<dbReference type="InterPro" id="IPR051552">
    <property type="entry name" value="HptR"/>
</dbReference>
<feature type="domain" description="Response regulatory" evidence="10">
    <location>
        <begin position="2"/>
        <end position="119"/>
    </location>
</feature>
<dbReference type="SMART" id="SM00448">
    <property type="entry name" value="REC"/>
    <property type="match status" value="1"/>
</dbReference>
<dbReference type="InterPro" id="IPR018062">
    <property type="entry name" value="HTH_AraC-typ_CS"/>
</dbReference>
<dbReference type="Gene3D" id="1.10.10.60">
    <property type="entry name" value="Homeodomain-like"/>
    <property type="match status" value="2"/>
</dbReference>
<keyword evidence="3 8" id="KW-0597">Phosphoprotein</keyword>
<dbReference type="InterPro" id="IPR018060">
    <property type="entry name" value="HTH_AraC"/>
</dbReference>
<dbReference type="GO" id="GO:0005737">
    <property type="term" value="C:cytoplasm"/>
    <property type="evidence" value="ECO:0007669"/>
    <property type="project" value="UniProtKB-SubCell"/>
</dbReference>
<keyword evidence="2" id="KW-0963">Cytoplasm</keyword>
<dbReference type="Pfam" id="PF12833">
    <property type="entry name" value="HTH_18"/>
    <property type="match status" value="1"/>
</dbReference>
<dbReference type="InterPro" id="IPR020449">
    <property type="entry name" value="Tscrpt_reg_AraC-type_HTH"/>
</dbReference>
<protein>
    <submittedName>
        <fullName evidence="11">Two-component system response regulator YesN</fullName>
    </submittedName>
</protein>
<evidence type="ECO:0000259" key="10">
    <source>
        <dbReference type="PROSITE" id="PS50110"/>
    </source>
</evidence>
<dbReference type="PANTHER" id="PTHR42713">
    <property type="entry name" value="HISTIDINE KINASE-RELATED"/>
    <property type="match status" value="1"/>
</dbReference>
<evidence type="ECO:0000256" key="6">
    <source>
        <dbReference type="ARBA" id="ARBA00023125"/>
    </source>
</evidence>
<evidence type="ECO:0000256" key="1">
    <source>
        <dbReference type="ARBA" id="ARBA00004496"/>
    </source>
</evidence>
<dbReference type="PROSITE" id="PS01124">
    <property type="entry name" value="HTH_ARAC_FAMILY_2"/>
    <property type="match status" value="1"/>
</dbReference>
<dbReference type="AlphaFoldDB" id="A0A852TM02"/>
<dbReference type="PANTHER" id="PTHR42713:SF3">
    <property type="entry name" value="TRANSCRIPTIONAL REGULATORY PROTEIN HPTR"/>
    <property type="match status" value="1"/>
</dbReference>
<dbReference type="InterPro" id="IPR001789">
    <property type="entry name" value="Sig_transdc_resp-reg_receiver"/>
</dbReference>
<dbReference type="SUPFAM" id="SSF46689">
    <property type="entry name" value="Homeodomain-like"/>
    <property type="match status" value="2"/>
</dbReference>
<evidence type="ECO:0000256" key="7">
    <source>
        <dbReference type="ARBA" id="ARBA00023163"/>
    </source>
</evidence>
<dbReference type="InterPro" id="IPR011006">
    <property type="entry name" value="CheY-like_superfamily"/>
</dbReference>
<reference evidence="12" key="2">
    <citation type="submission" date="2020-08" db="EMBL/GenBank/DDBJ databases">
        <title>The Agave Microbiome: Exploring the role of microbial communities in plant adaptations to desert environments.</title>
        <authorList>
            <person name="Partida-Martinez L.P."/>
        </authorList>
    </citation>
    <scope>NUCLEOTIDE SEQUENCE [LARGE SCALE GENOMIC DNA]</scope>
    <source>
        <strain evidence="12">AT2.8</strain>
    </source>
</reference>
<comment type="subcellular location">
    <subcellularLocation>
        <location evidence="1">Cytoplasm</location>
    </subcellularLocation>
</comment>
<dbReference type="SUPFAM" id="SSF52172">
    <property type="entry name" value="CheY-like"/>
    <property type="match status" value="1"/>
</dbReference>
<dbReference type="GO" id="GO:0000160">
    <property type="term" value="P:phosphorelay signal transduction system"/>
    <property type="evidence" value="ECO:0007669"/>
    <property type="project" value="UniProtKB-KW"/>
</dbReference>
<evidence type="ECO:0000313" key="12">
    <source>
        <dbReference type="Proteomes" id="UP000548423"/>
    </source>
</evidence>
<keyword evidence="7" id="KW-0804">Transcription</keyword>
<keyword evidence="5" id="KW-0805">Transcription regulation</keyword>
<accession>A0A852TM02</accession>
<dbReference type="PROSITE" id="PS50110">
    <property type="entry name" value="RESPONSE_REGULATORY"/>
    <property type="match status" value="1"/>
</dbReference>
<dbReference type="EMBL" id="JACCBX010000012">
    <property type="protein sequence ID" value="NYE08064.1"/>
    <property type="molecule type" value="Genomic_DNA"/>
</dbReference>
<evidence type="ECO:0000256" key="5">
    <source>
        <dbReference type="ARBA" id="ARBA00023015"/>
    </source>
</evidence>
<feature type="domain" description="HTH araC/xylS-type" evidence="9">
    <location>
        <begin position="428"/>
        <end position="526"/>
    </location>
</feature>
<dbReference type="Pfam" id="PF00072">
    <property type="entry name" value="Response_reg"/>
    <property type="match status" value="1"/>
</dbReference>
<keyword evidence="6" id="KW-0238">DNA-binding</keyword>
<keyword evidence="4" id="KW-0902">Two-component regulatory system</keyword>
<evidence type="ECO:0000256" key="4">
    <source>
        <dbReference type="ARBA" id="ARBA00023012"/>
    </source>
</evidence>
<dbReference type="PROSITE" id="PS00041">
    <property type="entry name" value="HTH_ARAC_FAMILY_1"/>
    <property type="match status" value="1"/>
</dbReference>
<evidence type="ECO:0000256" key="3">
    <source>
        <dbReference type="ARBA" id="ARBA00022553"/>
    </source>
</evidence>
<comment type="caution">
    <text evidence="11">The sequence shown here is derived from an EMBL/GenBank/DDBJ whole genome shotgun (WGS) entry which is preliminary data.</text>
</comment>
<reference evidence="12" key="1">
    <citation type="submission" date="2020-07" db="EMBL/GenBank/DDBJ databases">
        <authorList>
            <person name="Partida-Martinez L."/>
            <person name="Huntemann M."/>
            <person name="Clum A."/>
            <person name="Wang J."/>
            <person name="Palaniappan K."/>
            <person name="Ritter S."/>
            <person name="Chen I.-M."/>
            <person name="Stamatis D."/>
            <person name="Reddy T."/>
            <person name="O'Malley R."/>
            <person name="Daum C."/>
            <person name="Shapiro N."/>
            <person name="Ivanova N."/>
            <person name="Kyrpides N."/>
            <person name="Woyke T."/>
        </authorList>
    </citation>
    <scope>NUCLEOTIDE SEQUENCE [LARGE SCALE GENOMIC DNA]</scope>
    <source>
        <strain evidence="12">AT2.8</strain>
    </source>
</reference>
<evidence type="ECO:0000313" key="11">
    <source>
        <dbReference type="EMBL" id="NYE08064.1"/>
    </source>
</evidence>
<sequence>MKALIVDDEKHVRDGIKILADWEQNGIREIYEAANGEEAIQLIKTIRPEIIFSDMKMPKMDGTQLLEWIKENQPNSKTIVVTGYDDYHYMRKAIHFGSSDYLLKPIEPEILNQTLEKAVNEWNKEEVDRQRKETSSQLINEMTPVYRDRKLTQLVNSDYSQKDLFEEFGWLKQSRDYIAALVRVNGKTISAFQGDRDLTYFTVLNIINEIIKKQQGCGIGFRYLSKKGEIVLIFWDKFELVEQILVDIYKTLKNMLNISCPIAAGKTVNNSSKLKDSYHHARKVLLNRNIFTESEIRVYMSEIETVPSLKSLIVYSSDIEMAIQTGEIGAFEELMDRIEKDITEKKYLSVKQVINLENEYMVISNKWFKHYDILFKTPEDIEERIDLFFDSNGTFSLEEFKKRKKREITIFLKKVKKRTLQKGNNIITDIEKYLQENFDRDVKLQEISEHFYISREYISRKFKQEFNENISDYIVRIRMDKAKSLLKNSQLKIYEIANMIGYQDDKYFRKVFKKVEGITPNEYRAEYVKR</sequence>
<dbReference type="GO" id="GO:0043565">
    <property type="term" value="F:sequence-specific DNA binding"/>
    <property type="evidence" value="ECO:0007669"/>
    <property type="project" value="InterPro"/>
</dbReference>
<dbReference type="InterPro" id="IPR009057">
    <property type="entry name" value="Homeodomain-like_sf"/>
</dbReference>
<dbReference type="CDD" id="cd17536">
    <property type="entry name" value="REC_YesN-like"/>
    <property type="match status" value="1"/>
</dbReference>
<dbReference type="GO" id="GO:0003700">
    <property type="term" value="F:DNA-binding transcription factor activity"/>
    <property type="evidence" value="ECO:0007669"/>
    <property type="project" value="InterPro"/>
</dbReference>
<evidence type="ECO:0000256" key="8">
    <source>
        <dbReference type="PROSITE-ProRule" id="PRU00169"/>
    </source>
</evidence>